<dbReference type="STRING" id="1458425.SRAA_0706"/>
<dbReference type="GO" id="GO:0019646">
    <property type="term" value="P:aerobic electron transport chain"/>
    <property type="evidence" value="ECO:0007669"/>
    <property type="project" value="TreeGrafter"/>
</dbReference>
<dbReference type="PANTHER" id="PTHR43141">
    <property type="entry name" value="CYTOCHROME BD2 SUBUNIT II"/>
    <property type="match status" value="1"/>
</dbReference>
<accession>A0A060NI55</accession>
<feature type="transmembrane region" description="Helical" evidence="7">
    <location>
        <begin position="53"/>
        <end position="80"/>
    </location>
</feature>
<dbReference type="GO" id="GO:0070069">
    <property type="term" value="C:cytochrome complex"/>
    <property type="evidence" value="ECO:0007669"/>
    <property type="project" value="TreeGrafter"/>
</dbReference>
<evidence type="ECO:0000256" key="6">
    <source>
        <dbReference type="ARBA" id="ARBA00023136"/>
    </source>
</evidence>
<sequence length="343" mass="37482">MFDMPDLMTPAGWLPLAFYLLLGLSMLAYVILDGYDLGVGILLRRATDPDKDVMIASIGPFWDANETWLVLGVGLLMVAFPLAHGVVLTALYLPVALMLFGLCLRGVAFKFRSKAAPEHKAGWNQAFWAGSLIATLAQGHMLGSMVLGFASGWAAFAFASLIAVCLVAGYCLLGAGWLIFKTSGALQQQALRWAKASLWWTALGVAAVSLATPFASERIFDKWFSLPWVVLLAPIPLMTLLLFYLIWRSLERLPTRLQQGNEYGTAVPFAATVGIFLLAFYGLAYSLFPYLVIDQMTLWQAAASPEALWLIFLGACVMLPIIIASSLFVYRVFGGKAQIADYT</sequence>
<reference evidence="8 9" key="1">
    <citation type="journal article" date="2014" name="Nat. Commun.">
        <title>Physiological and genomic features of highly alkaliphilic hydrogen-utilizing Betaproteobacteria from a continental serpentinizing site.</title>
        <authorList>
            <person name="Suzuki S."/>
            <person name="Kuenen J.G."/>
            <person name="Schipper K."/>
            <person name="van der Velde S."/>
            <person name="Ishii S."/>
            <person name="Wu A."/>
            <person name="Sorokin D.Y."/>
            <person name="Tenney A."/>
            <person name="Meng X.Y."/>
            <person name="Morrill P.L."/>
            <person name="Kamagata Y."/>
            <person name="Muyzer G."/>
            <person name="Nealson K.H."/>
        </authorList>
    </citation>
    <scope>NUCLEOTIDE SEQUENCE [LARGE SCALE GENOMIC DNA]</scope>
    <source>
        <strain evidence="8 9">A1</strain>
    </source>
</reference>
<dbReference type="Proteomes" id="UP000067461">
    <property type="component" value="Chromosome"/>
</dbReference>
<dbReference type="PANTHER" id="PTHR43141:SF2">
    <property type="entry name" value="BLR3729 PROTEIN"/>
    <property type="match status" value="1"/>
</dbReference>
<evidence type="ECO:0000256" key="1">
    <source>
        <dbReference type="ARBA" id="ARBA00004651"/>
    </source>
</evidence>
<protein>
    <submittedName>
        <fullName evidence="8">Cytochrome bd-type quinol oxidase, subunit 2</fullName>
    </submittedName>
</protein>
<feature type="transmembrane region" description="Helical" evidence="7">
    <location>
        <begin position="228"/>
        <end position="247"/>
    </location>
</feature>
<feature type="transmembrane region" description="Helical" evidence="7">
    <location>
        <begin position="12"/>
        <end position="32"/>
    </location>
</feature>
<dbReference type="GO" id="GO:0009055">
    <property type="term" value="F:electron transfer activity"/>
    <property type="evidence" value="ECO:0007669"/>
    <property type="project" value="TreeGrafter"/>
</dbReference>
<dbReference type="OrthoDB" id="9776710at2"/>
<keyword evidence="9" id="KW-1185">Reference proteome</keyword>
<evidence type="ECO:0000313" key="8">
    <source>
        <dbReference type="EMBL" id="BAO80560.1"/>
    </source>
</evidence>
<comment type="subcellular location">
    <subcellularLocation>
        <location evidence="1">Cell membrane</location>
        <topology evidence="1">Multi-pass membrane protein</topology>
    </subcellularLocation>
</comment>
<keyword evidence="3" id="KW-1003">Cell membrane</keyword>
<gene>
    <name evidence="8" type="ORF">SRAA_0706</name>
</gene>
<dbReference type="GO" id="GO:0016682">
    <property type="term" value="F:oxidoreductase activity, acting on diphenols and related substances as donors, oxygen as acceptor"/>
    <property type="evidence" value="ECO:0007669"/>
    <property type="project" value="TreeGrafter"/>
</dbReference>
<keyword evidence="5 7" id="KW-1133">Transmembrane helix</keyword>
<feature type="transmembrane region" description="Helical" evidence="7">
    <location>
        <begin position="153"/>
        <end position="178"/>
    </location>
</feature>
<name>A0A060NI55_9BURK</name>
<feature type="transmembrane region" description="Helical" evidence="7">
    <location>
        <begin position="308"/>
        <end position="330"/>
    </location>
</feature>
<feature type="transmembrane region" description="Helical" evidence="7">
    <location>
        <begin position="127"/>
        <end position="147"/>
    </location>
</feature>
<feature type="transmembrane region" description="Helical" evidence="7">
    <location>
        <begin position="86"/>
        <end position="107"/>
    </location>
</feature>
<evidence type="ECO:0000256" key="7">
    <source>
        <dbReference type="SAM" id="Phobius"/>
    </source>
</evidence>
<dbReference type="InterPro" id="IPR003317">
    <property type="entry name" value="Cyt-d_oxidase_su2"/>
</dbReference>
<dbReference type="HOGENOM" id="CLU_049294_1_2_4"/>
<feature type="transmembrane region" description="Helical" evidence="7">
    <location>
        <begin position="267"/>
        <end position="288"/>
    </location>
</feature>
<evidence type="ECO:0000256" key="3">
    <source>
        <dbReference type="ARBA" id="ARBA00022475"/>
    </source>
</evidence>
<proteinExistence type="inferred from homology"/>
<keyword evidence="4 7" id="KW-0812">Transmembrane</keyword>
<evidence type="ECO:0000313" key="9">
    <source>
        <dbReference type="Proteomes" id="UP000067461"/>
    </source>
</evidence>
<keyword evidence="6 7" id="KW-0472">Membrane</keyword>
<evidence type="ECO:0000256" key="2">
    <source>
        <dbReference type="ARBA" id="ARBA00007543"/>
    </source>
</evidence>
<dbReference type="AlphaFoldDB" id="A0A060NI55"/>
<dbReference type="GO" id="GO:0005886">
    <property type="term" value="C:plasma membrane"/>
    <property type="evidence" value="ECO:0007669"/>
    <property type="project" value="UniProtKB-SubCell"/>
</dbReference>
<evidence type="ECO:0000256" key="5">
    <source>
        <dbReference type="ARBA" id="ARBA00022989"/>
    </source>
</evidence>
<feature type="transmembrane region" description="Helical" evidence="7">
    <location>
        <begin position="198"/>
        <end position="216"/>
    </location>
</feature>
<dbReference type="KEGG" id="cbaa:SRAA_0706"/>
<dbReference type="EMBL" id="AP014568">
    <property type="protein sequence ID" value="BAO80560.1"/>
    <property type="molecule type" value="Genomic_DNA"/>
</dbReference>
<dbReference type="Pfam" id="PF02322">
    <property type="entry name" value="Cyt_bd_oxida_II"/>
    <property type="match status" value="1"/>
</dbReference>
<organism evidence="8 9">
    <name type="scientific">Serpentinimonas raichei</name>
    <dbReference type="NCBI Taxonomy" id="1458425"/>
    <lineage>
        <taxon>Bacteria</taxon>
        <taxon>Pseudomonadati</taxon>
        <taxon>Pseudomonadota</taxon>
        <taxon>Betaproteobacteria</taxon>
        <taxon>Burkholderiales</taxon>
        <taxon>Comamonadaceae</taxon>
        <taxon>Serpentinimonas</taxon>
    </lineage>
</organism>
<comment type="similarity">
    <text evidence="2">Belongs to the cytochrome ubiquinol oxidase subunit 2 family.</text>
</comment>
<evidence type="ECO:0000256" key="4">
    <source>
        <dbReference type="ARBA" id="ARBA00022692"/>
    </source>
</evidence>